<evidence type="ECO:0000313" key="1">
    <source>
        <dbReference type="EMBL" id="EFN63253.1"/>
    </source>
</evidence>
<proteinExistence type="predicted"/>
<dbReference type="OMA" id="TTSENMQ"/>
<sequence>LTPLDFFLWVHLKNEVYHDIPTTSENMQEKIRRACTAITSELLKNIKKAFIYRIRKRIEINRSHL</sequence>
<accession>E2ATI9</accession>
<dbReference type="InParanoid" id="E2ATI9"/>
<dbReference type="Proteomes" id="UP000000311">
    <property type="component" value="Unassembled WGS sequence"/>
</dbReference>
<protein>
    <submittedName>
        <fullName evidence="1">Uncharacterized protein</fullName>
    </submittedName>
</protein>
<feature type="non-terminal residue" evidence="1">
    <location>
        <position position="1"/>
    </location>
</feature>
<feature type="non-terminal residue" evidence="1">
    <location>
        <position position="65"/>
    </location>
</feature>
<keyword evidence="2" id="KW-1185">Reference proteome</keyword>
<gene>
    <name evidence="1" type="ORF">EAG_07873</name>
</gene>
<name>E2ATI9_CAMFO</name>
<dbReference type="GO" id="GO:0003676">
    <property type="term" value="F:nucleic acid binding"/>
    <property type="evidence" value="ECO:0007669"/>
    <property type="project" value="InterPro"/>
</dbReference>
<dbReference type="PANTHER" id="PTHR47326:SF1">
    <property type="entry name" value="HTH PSQ-TYPE DOMAIN-CONTAINING PROTEIN"/>
    <property type="match status" value="1"/>
</dbReference>
<dbReference type="InterPro" id="IPR036397">
    <property type="entry name" value="RNaseH_sf"/>
</dbReference>
<dbReference type="Gene3D" id="3.30.420.10">
    <property type="entry name" value="Ribonuclease H-like superfamily/Ribonuclease H"/>
    <property type="match status" value="1"/>
</dbReference>
<dbReference type="PANTHER" id="PTHR47326">
    <property type="entry name" value="TRANSPOSABLE ELEMENT TC3 TRANSPOSASE-LIKE PROTEIN"/>
    <property type="match status" value="1"/>
</dbReference>
<organism evidence="2">
    <name type="scientific">Camponotus floridanus</name>
    <name type="common">Florida carpenter ant</name>
    <dbReference type="NCBI Taxonomy" id="104421"/>
    <lineage>
        <taxon>Eukaryota</taxon>
        <taxon>Metazoa</taxon>
        <taxon>Ecdysozoa</taxon>
        <taxon>Arthropoda</taxon>
        <taxon>Hexapoda</taxon>
        <taxon>Insecta</taxon>
        <taxon>Pterygota</taxon>
        <taxon>Neoptera</taxon>
        <taxon>Endopterygota</taxon>
        <taxon>Hymenoptera</taxon>
        <taxon>Apocrita</taxon>
        <taxon>Aculeata</taxon>
        <taxon>Formicoidea</taxon>
        <taxon>Formicidae</taxon>
        <taxon>Formicinae</taxon>
        <taxon>Camponotus</taxon>
    </lineage>
</organism>
<evidence type="ECO:0000313" key="2">
    <source>
        <dbReference type="Proteomes" id="UP000000311"/>
    </source>
</evidence>
<dbReference type="AlphaFoldDB" id="E2ATI9"/>
<dbReference type="EMBL" id="GL442602">
    <property type="protein sequence ID" value="EFN63253.1"/>
    <property type="molecule type" value="Genomic_DNA"/>
</dbReference>
<reference evidence="1 2" key="1">
    <citation type="journal article" date="2010" name="Science">
        <title>Genomic comparison of the ants Camponotus floridanus and Harpegnathos saltator.</title>
        <authorList>
            <person name="Bonasio R."/>
            <person name="Zhang G."/>
            <person name="Ye C."/>
            <person name="Mutti N.S."/>
            <person name="Fang X."/>
            <person name="Qin N."/>
            <person name="Donahue G."/>
            <person name="Yang P."/>
            <person name="Li Q."/>
            <person name="Li C."/>
            <person name="Zhang P."/>
            <person name="Huang Z."/>
            <person name="Berger S.L."/>
            <person name="Reinberg D."/>
            <person name="Wang J."/>
            <person name="Liebig J."/>
        </authorList>
    </citation>
    <scope>NUCLEOTIDE SEQUENCE [LARGE SCALE GENOMIC DNA]</scope>
    <source>
        <strain evidence="2">C129</strain>
    </source>
</reference>